<dbReference type="CDD" id="cd04301">
    <property type="entry name" value="NAT_SF"/>
    <property type="match status" value="1"/>
</dbReference>
<evidence type="ECO:0000259" key="3">
    <source>
        <dbReference type="PROSITE" id="PS51186"/>
    </source>
</evidence>
<keyword evidence="2" id="KW-0012">Acyltransferase</keyword>
<name>A0ABT8MEL3_9GAMM</name>
<feature type="domain" description="N-acetyltransferase" evidence="3">
    <location>
        <begin position="13"/>
        <end position="155"/>
    </location>
</feature>
<dbReference type="InterPro" id="IPR016181">
    <property type="entry name" value="Acyl_CoA_acyltransferase"/>
</dbReference>
<evidence type="ECO:0000313" key="5">
    <source>
        <dbReference type="Proteomes" id="UP001169491"/>
    </source>
</evidence>
<dbReference type="EMBL" id="JAGGJC010000001">
    <property type="protein sequence ID" value="MDN7128373.1"/>
    <property type="molecule type" value="Genomic_DNA"/>
</dbReference>
<evidence type="ECO:0000313" key="4">
    <source>
        <dbReference type="EMBL" id="MDN7128373.1"/>
    </source>
</evidence>
<comment type="caution">
    <text evidence="4">The sequence shown here is derived from an EMBL/GenBank/DDBJ whole genome shotgun (WGS) entry which is preliminary data.</text>
</comment>
<dbReference type="InterPro" id="IPR000182">
    <property type="entry name" value="GNAT_dom"/>
</dbReference>
<reference evidence="4 5" key="1">
    <citation type="submission" date="2021-03" db="EMBL/GenBank/DDBJ databases">
        <title>Pseudidiomarina terrestris, a new bacterium isolated from saline soil.</title>
        <authorList>
            <person name="Galisteo C."/>
            <person name="De La Haba R."/>
            <person name="Sanchez-Porro C."/>
            <person name="Ventosa A."/>
        </authorList>
    </citation>
    <scope>NUCLEOTIDE SEQUENCE [LARGE SCALE GENOMIC DNA]</scope>
    <source>
        <strain evidence="5">1APR75-15</strain>
    </source>
</reference>
<dbReference type="SUPFAM" id="SSF55729">
    <property type="entry name" value="Acyl-CoA N-acyltransferases (Nat)"/>
    <property type="match status" value="1"/>
</dbReference>
<dbReference type="Pfam" id="PF00583">
    <property type="entry name" value="Acetyltransf_1"/>
    <property type="match status" value="1"/>
</dbReference>
<proteinExistence type="predicted"/>
<dbReference type="Proteomes" id="UP001169491">
    <property type="component" value="Unassembled WGS sequence"/>
</dbReference>
<accession>A0ABT8MEL3</accession>
<dbReference type="PROSITE" id="PS51186">
    <property type="entry name" value="GNAT"/>
    <property type="match status" value="1"/>
</dbReference>
<gene>
    <name evidence="4" type="ORF">J6I92_00590</name>
</gene>
<protein>
    <submittedName>
        <fullName evidence="4">GNAT family N-acetyltransferase</fullName>
    </submittedName>
</protein>
<sequence length="162" mass="17728">MTLSLTASKAQQLSLRSASTADIAALAALEAAYYETEGYPEALFFQALHQWPQLLQVAVSEQEVVGYCLGAPGGEPHSLWLMSLLVSAKQRGKGIGVKLLKHWLAIAEQLGYQTIQLSVAPENHAAIELYRQNGFVEQGLQQDYLGAGQHRLLMTRQTLTCC</sequence>
<evidence type="ECO:0000256" key="1">
    <source>
        <dbReference type="ARBA" id="ARBA00022679"/>
    </source>
</evidence>
<organism evidence="4 5">
    <name type="scientific">Pseudidiomarina terrestris</name>
    <dbReference type="NCBI Taxonomy" id="2820060"/>
    <lineage>
        <taxon>Bacteria</taxon>
        <taxon>Pseudomonadati</taxon>
        <taxon>Pseudomonadota</taxon>
        <taxon>Gammaproteobacteria</taxon>
        <taxon>Alteromonadales</taxon>
        <taxon>Idiomarinaceae</taxon>
        <taxon>Pseudidiomarina</taxon>
    </lineage>
</organism>
<dbReference type="InterPro" id="IPR050832">
    <property type="entry name" value="Bact_Acetyltransf"/>
</dbReference>
<dbReference type="PANTHER" id="PTHR43877">
    <property type="entry name" value="AMINOALKYLPHOSPHONATE N-ACETYLTRANSFERASE-RELATED-RELATED"/>
    <property type="match status" value="1"/>
</dbReference>
<evidence type="ECO:0000256" key="2">
    <source>
        <dbReference type="ARBA" id="ARBA00023315"/>
    </source>
</evidence>
<dbReference type="Gene3D" id="3.40.630.30">
    <property type="match status" value="1"/>
</dbReference>
<keyword evidence="5" id="KW-1185">Reference proteome</keyword>
<keyword evidence="1" id="KW-0808">Transferase</keyword>